<dbReference type="PROSITE" id="PS50009">
    <property type="entry name" value="RASGEF_CAT"/>
    <property type="match status" value="1"/>
</dbReference>
<dbReference type="Proteomes" id="UP000308652">
    <property type="component" value="Unassembled WGS sequence"/>
</dbReference>
<feature type="region of interest" description="Disordered" evidence="5">
    <location>
        <begin position="27"/>
        <end position="54"/>
    </location>
</feature>
<feature type="domain" description="N-terminal Ras-GEF" evidence="8">
    <location>
        <begin position="340"/>
        <end position="478"/>
    </location>
</feature>
<dbReference type="InterPro" id="IPR036028">
    <property type="entry name" value="SH3-like_dom_sf"/>
</dbReference>
<dbReference type="Pfam" id="PF00618">
    <property type="entry name" value="RasGEF_N"/>
    <property type="match status" value="1"/>
</dbReference>
<dbReference type="GO" id="GO:0005085">
    <property type="term" value="F:guanyl-nucleotide exchange factor activity"/>
    <property type="evidence" value="ECO:0007669"/>
    <property type="project" value="UniProtKB-KW"/>
</dbReference>
<evidence type="ECO:0000256" key="3">
    <source>
        <dbReference type="PROSITE-ProRule" id="PRU00168"/>
    </source>
</evidence>
<dbReference type="InterPro" id="IPR000651">
    <property type="entry name" value="Ras-like_Gua-exchang_fac_N"/>
</dbReference>
<evidence type="ECO:0000256" key="5">
    <source>
        <dbReference type="SAM" id="MobiDB-lite"/>
    </source>
</evidence>
<feature type="region of interest" description="Disordered" evidence="5">
    <location>
        <begin position="276"/>
        <end position="305"/>
    </location>
</feature>
<dbReference type="AlphaFoldDB" id="A0A5C3MBC8"/>
<proteinExistence type="predicted"/>
<dbReference type="CDD" id="cd00174">
    <property type="entry name" value="SH3"/>
    <property type="match status" value="1"/>
</dbReference>
<keyword evidence="2 3" id="KW-0344">Guanine-nucleotide releasing factor</keyword>
<dbReference type="PROSITE" id="PS50212">
    <property type="entry name" value="RASGEF_NTER"/>
    <property type="match status" value="1"/>
</dbReference>
<reference evidence="9 10" key="1">
    <citation type="journal article" date="2019" name="Nat. Ecol. Evol.">
        <title>Megaphylogeny resolves global patterns of mushroom evolution.</title>
        <authorList>
            <person name="Varga T."/>
            <person name="Krizsan K."/>
            <person name="Foldi C."/>
            <person name="Dima B."/>
            <person name="Sanchez-Garcia M."/>
            <person name="Sanchez-Ramirez S."/>
            <person name="Szollosi G.J."/>
            <person name="Szarkandi J.G."/>
            <person name="Papp V."/>
            <person name="Albert L."/>
            <person name="Andreopoulos W."/>
            <person name="Angelini C."/>
            <person name="Antonin V."/>
            <person name="Barry K.W."/>
            <person name="Bougher N.L."/>
            <person name="Buchanan P."/>
            <person name="Buyck B."/>
            <person name="Bense V."/>
            <person name="Catcheside P."/>
            <person name="Chovatia M."/>
            <person name="Cooper J."/>
            <person name="Damon W."/>
            <person name="Desjardin D."/>
            <person name="Finy P."/>
            <person name="Geml J."/>
            <person name="Haridas S."/>
            <person name="Hughes K."/>
            <person name="Justo A."/>
            <person name="Karasinski D."/>
            <person name="Kautmanova I."/>
            <person name="Kiss B."/>
            <person name="Kocsube S."/>
            <person name="Kotiranta H."/>
            <person name="LaButti K.M."/>
            <person name="Lechner B.E."/>
            <person name="Liimatainen K."/>
            <person name="Lipzen A."/>
            <person name="Lukacs Z."/>
            <person name="Mihaltcheva S."/>
            <person name="Morgado L.N."/>
            <person name="Niskanen T."/>
            <person name="Noordeloos M.E."/>
            <person name="Ohm R.A."/>
            <person name="Ortiz-Santana B."/>
            <person name="Ovrebo C."/>
            <person name="Racz N."/>
            <person name="Riley R."/>
            <person name="Savchenko A."/>
            <person name="Shiryaev A."/>
            <person name="Soop K."/>
            <person name="Spirin V."/>
            <person name="Szebenyi C."/>
            <person name="Tomsovsky M."/>
            <person name="Tulloss R.E."/>
            <person name="Uehling J."/>
            <person name="Grigoriev I.V."/>
            <person name="Vagvolgyi C."/>
            <person name="Papp T."/>
            <person name="Martin F.M."/>
            <person name="Miettinen O."/>
            <person name="Hibbett D.S."/>
            <person name="Nagy L.G."/>
        </authorList>
    </citation>
    <scope>NUCLEOTIDE SEQUENCE [LARGE SCALE GENOMIC DNA]</scope>
    <source>
        <strain evidence="9 10">CBS 166.37</strain>
    </source>
</reference>
<feature type="compositionally biased region" description="Low complexity" evidence="5">
    <location>
        <begin position="29"/>
        <end position="52"/>
    </location>
</feature>
<accession>A0A5C3MBC8</accession>
<dbReference type="CDD" id="cd06224">
    <property type="entry name" value="REM"/>
    <property type="match status" value="1"/>
</dbReference>
<organism evidence="9 10">
    <name type="scientific">Crucibulum laeve</name>
    <dbReference type="NCBI Taxonomy" id="68775"/>
    <lineage>
        <taxon>Eukaryota</taxon>
        <taxon>Fungi</taxon>
        <taxon>Dikarya</taxon>
        <taxon>Basidiomycota</taxon>
        <taxon>Agaricomycotina</taxon>
        <taxon>Agaricomycetes</taxon>
        <taxon>Agaricomycetidae</taxon>
        <taxon>Agaricales</taxon>
        <taxon>Agaricineae</taxon>
        <taxon>Nidulariaceae</taxon>
        <taxon>Crucibulum</taxon>
    </lineage>
</organism>
<dbReference type="PANTHER" id="PTHR23113">
    <property type="entry name" value="GUANINE NUCLEOTIDE EXCHANGE FACTOR"/>
    <property type="match status" value="1"/>
</dbReference>
<dbReference type="SUPFAM" id="SSF48366">
    <property type="entry name" value="Ras GEF"/>
    <property type="match status" value="1"/>
</dbReference>
<sequence>MSTTSRSQVARQSLHLRIDPSPYDSQVLISPNTNYSPSSSSARTSIATAGTTPTSDSPNYATFSALCMYDFQSDDPDHLPFRKNEILEIVKQEDTGWWAAMRRGGNMIGWIPQAFVNALTEEMTERLMNVREELRVYEYEAEQLYVTAPVVSQPSTYYDPDSEPLSSNSRRQESKTHPTQRRKPSDPKGQESGWIDDADTVSRPYPPPSPSTPMPHPPTAPLFNKPTPPTPTSPPDYGRHRSGSLTQRNNPRRQPMILDHNPTLSRLSTLIESGNASEVDRISSPVIGGSFDPQAKRGQGTKRDRRNINEVEWKLRNAMQTADIAWYLLPRHEQELIFDRENRIRQGTFDALAEKLSFDSVINGTTRLSDDMPYISAFLMTFRTFTTADRLFEVLTDSFRMDLSHDLSESEFDIWKSKALLPTQKRVLTIFTMWLEDHRLLEEEPHIAGELTKFLALITTPPLAITAKLIVQTIERLTFATPNSMAPAVSPLKKTRKSKPHKNDLLKIDPADIAEQLTVYEYQLYCKITPQECFMKKDGKQGKESVNLNSFSRTLDKVASWVTTTILNNEALAKRAGTVDHWIKVAEKCRNLNNFASMSAIITALSSTVIARLHLTWAHVNRKSTLDTLLRYNDPMGSFSAYRNAINAVDSSCVPFITMYLTEIAHIYEHFHDEGDSICFYQRQKWFEVVSSMLRFQSKPYNNLVQNESTRSFIETQLRERGVPNQHKFWSRSQELQQAELAHADIRKGLEAAGF</sequence>
<evidence type="ECO:0000256" key="4">
    <source>
        <dbReference type="PROSITE-ProRule" id="PRU00192"/>
    </source>
</evidence>
<name>A0A5C3MBC8_9AGAR</name>
<dbReference type="STRING" id="68775.A0A5C3MBC8"/>
<evidence type="ECO:0000259" key="6">
    <source>
        <dbReference type="PROSITE" id="PS50002"/>
    </source>
</evidence>
<dbReference type="PANTHER" id="PTHR23113:SF368">
    <property type="entry name" value="CELL DIVISION CONTROL PROTEIN 25"/>
    <property type="match status" value="1"/>
</dbReference>
<dbReference type="GO" id="GO:0007265">
    <property type="term" value="P:Ras protein signal transduction"/>
    <property type="evidence" value="ECO:0007669"/>
    <property type="project" value="TreeGrafter"/>
</dbReference>
<feature type="domain" description="Ras-GEF" evidence="7">
    <location>
        <begin position="509"/>
        <end position="739"/>
    </location>
</feature>
<evidence type="ECO:0000259" key="7">
    <source>
        <dbReference type="PROSITE" id="PS50009"/>
    </source>
</evidence>
<keyword evidence="1 4" id="KW-0728">SH3 domain</keyword>
<dbReference type="InterPro" id="IPR001452">
    <property type="entry name" value="SH3_domain"/>
</dbReference>
<dbReference type="Gene3D" id="2.30.30.40">
    <property type="entry name" value="SH3 Domains"/>
    <property type="match status" value="1"/>
</dbReference>
<evidence type="ECO:0000313" key="9">
    <source>
        <dbReference type="EMBL" id="TFK41935.1"/>
    </source>
</evidence>
<evidence type="ECO:0000313" key="10">
    <source>
        <dbReference type="Proteomes" id="UP000308652"/>
    </source>
</evidence>
<protein>
    <submittedName>
        <fullName evidence="9">Ras guanine nucleotide exchange factor domain-containing protein</fullName>
    </submittedName>
</protein>
<evidence type="ECO:0000256" key="2">
    <source>
        <dbReference type="ARBA" id="ARBA00022658"/>
    </source>
</evidence>
<evidence type="ECO:0000259" key="8">
    <source>
        <dbReference type="PROSITE" id="PS50212"/>
    </source>
</evidence>
<feature type="domain" description="SH3" evidence="6">
    <location>
        <begin position="60"/>
        <end position="121"/>
    </location>
</feature>
<dbReference type="CDD" id="cd00155">
    <property type="entry name" value="RasGEF"/>
    <property type="match status" value="1"/>
</dbReference>
<dbReference type="PROSITE" id="PS50002">
    <property type="entry name" value="SH3"/>
    <property type="match status" value="1"/>
</dbReference>
<dbReference type="SMART" id="SM00326">
    <property type="entry name" value="SH3"/>
    <property type="match status" value="1"/>
</dbReference>
<dbReference type="Pfam" id="PF00617">
    <property type="entry name" value="RasGEF"/>
    <property type="match status" value="1"/>
</dbReference>
<dbReference type="InterPro" id="IPR008937">
    <property type="entry name" value="Ras-like_GEF"/>
</dbReference>
<dbReference type="InterPro" id="IPR036964">
    <property type="entry name" value="RASGEF_cat_dom_sf"/>
</dbReference>
<dbReference type="InterPro" id="IPR001895">
    <property type="entry name" value="RASGEF_cat_dom"/>
</dbReference>
<dbReference type="SMART" id="SM00229">
    <property type="entry name" value="RasGEFN"/>
    <property type="match status" value="1"/>
</dbReference>
<keyword evidence="10" id="KW-1185">Reference proteome</keyword>
<dbReference type="Pfam" id="PF00018">
    <property type="entry name" value="SH3_1"/>
    <property type="match status" value="1"/>
</dbReference>
<evidence type="ECO:0000256" key="1">
    <source>
        <dbReference type="ARBA" id="ARBA00022443"/>
    </source>
</evidence>
<dbReference type="OrthoDB" id="10255964at2759"/>
<dbReference type="Gene3D" id="1.20.870.10">
    <property type="entry name" value="Son of sevenless (SoS) protein Chain: S domain 1"/>
    <property type="match status" value="1"/>
</dbReference>
<feature type="region of interest" description="Disordered" evidence="5">
    <location>
        <begin position="153"/>
        <end position="263"/>
    </location>
</feature>
<dbReference type="SUPFAM" id="SSF50044">
    <property type="entry name" value="SH3-domain"/>
    <property type="match status" value="1"/>
</dbReference>
<dbReference type="EMBL" id="ML213593">
    <property type="protein sequence ID" value="TFK41935.1"/>
    <property type="molecule type" value="Genomic_DNA"/>
</dbReference>
<dbReference type="InterPro" id="IPR023578">
    <property type="entry name" value="Ras_GEF_dom_sf"/>
</dbReference>
<gene>
    <name evidence="9" type="ORF">BDQ12DRAFT_677409</name>
</gene>
<dbReference type="Gene3D" id="1.10.840.10">
    <property type="entry name" value="Ras guanine-nucleotide exchange factors catalytic domain"/>
    <property type="match status" value="1"/>
</dbReference>
<dbReference type="GO" id="GO:0005886">
    <property type="term" value="C:plasma membrane"/>
    <property type="evidence" value="ECO:0007669"/>
    <property type="project" value="TreeGrafter"/>
</dbReference>
<feature type="compositionally biased region" description="Pro residues" evidence="5">
    <location>
        <begin position="204"/>
        <end position="234"/>
    </location>
</feature>
<dbReference type="SMART" id="SM00147">
    <property type="entry name" value="RasGEF"/>
    <property type="match status" value="1"/>
</dbReference>